<comment type="cofactor">
    <cofactor evidence="1">
        <name>Ca(2+)</name>
        <dbReference type="ChEBI" id="CHEBI:29108"/>
    </cofactor>
</comment>
<protein>
    <recommendedName>
        <fullName evidence="29">Alkaline phosphatase</fullName>
        <ecNumber evidence="29">3.1.3.1</ecNumber>
    </recommendedName>
</protein>
<reference evidence="33" key="1">
    <citation type="submission" date="2012-12" db="EMBL/GenBank/DDBJ databases">
        <authorList>
            <person name="Hellsten U."/>
            <person name="Grimwood J."/>
            <person name="Chapman J.A."/>
            <person name="Shapiro H."/>
            <person name="Aerts A."/>
            <person name="Otillar R.P."/>
            <person name="Terry A.Y."/>
            <person name="Boore J.L."/>
            <person name="Simakov O."/>
            <person name="Marletaz F."/>
            <person name="Cho S.-J."/>
            <person name="Edsinger-Gonzales E."/>
            <person name="Havlak P."/>
            <person name="Kuo D.-H."/>
            <person name="Larsson T."/>
            <person name="Lv J."/>
            <person name="Arendt D."/>
            <person name="Savage R."/>
            <person name="Osoegawa K."/>
            <person name="de Jong P."/>
            <person name="Lindberg D.R."/>
            <person name="Seaver E.C."/>
            <person name="Weisblat D.A."/>
            <person name="Putnam N.H."/>
            <person name="Grigoriev I.V."/>
            <person name="Rokhsar D.S."/>
        </authorList>
    </citation>
    <scope>NUCLEOTIDE SEQUENCE</scope>
    <source>
        <strain evidence="33">I ESC-2004</strain>
    </source>
</reference>
<evidence type="ECO:0000256" key="13">
    <source>
        <dbReference type="ARBA" id="ARBA00022842"/>
    </source>
</evidence>
<comment type="catalytic activity">
    <reaction evidence="18">
        <text>a phosphate monoester + H2O = an alcohol + phosphate</text>
        <dbReference type="Rhea" id="RHEA:15017"/>
        <dbReference type="ChEBI" id="CHEBI:15377"/>
        <dbReference type="ChEBI" id="CHEBI:30879"/>
        <dbReference type="ChEBI" id="CHEBI:43474"/>
        <dbReference type="ChEBI" id="CHEBI:67140"/>
        <dbReference type="EC" id="3.1.3.1"/>
    </reaction>
    <physiologicalReaction direction="left-to-right" evidence="18">
        <dbReference type="Rhea" id="RHEA:15018"/>
    </physiologicalReaction>
</comment>
<keyword evidence="6" id="KW-0597">Phosphoprotein</keyword>
<dbReference type="HOGENOM" id="CLU_008539_4_0_1"/>
<evidence type="ECO:0000259" key="30">
    <source>
        <dbReference type="PROSITE" id="PS00498"/>
    </source>
</evidence>
<feature type="binding site" evidence="27">
    <location>
        <position position="278"/>
    </location>
    <ligand>
        <name>Zn(2+)</name>
        <dbReference type="ChEBI" id="CHEBI:29105"/>
        <label>2</label>
    </ligand>
</feature>
<evidence type="ECO:0000256" key="23">
    <source>
        <dbReference type="ARBA" id="ARBA00048929"/>
    </source>
</evidence>
<evidence type="ECO:0000256" key="6">
    <source>
        <dbReference type="ARBA" id="ARBA00022553"/>
    </source>
</evidence>
<dbReference type="PANTHER" id="PTHR11596:SF74">
    <property type="entry name" value="ALKALINE PHOSPHATASE, TISSUE-NONSPECIFIC ISOZYME"/>
    <property type="match status" value="1"/>
</dbReference>
<comment type="subunit">
    <text evidence="4">Homodimer.</text>
</comment>
<comment type="catalytic activity">
    <reaction evidence="22">
        <text>ATP + H2O = ADP + phosphate + H(+)</text>
        <dbReference type="Rhea" id="RHEA:13065"/>
        <dbReference type="ChEBI" id="CHEBI:15377"/>
        <dbReference type="ChEBI" id="CHEBI:15378"/>
        <dbReference type="ChEBI" id="CHEBI:30616"/>
        <dbReference type="ChEBI" id="CHEBI:43474"/>
        <dbReference type="ChEBI" id="CHEBI:456216"/>
    </reaction>
    <physiologicalReaction direction="left-to-right" evidence="22">
        <dbReference type="Rhea" id="RHEA:13066"/>
    </physiologicalReaction>
</comment>
<comment type="catalytic activity">
    <reaction evidence="24">
        <text>pyridoxal 5'-phosphate + H2O = pyridoxal + phosphate</text>
        <dbReference type="Rhea" id="RHEA:20533"/>
        <dbReference type="ChEBI" id="CHEBI:15377"/>
        <dbReference type="ChEBI" id="CHEBI:17310"/>
        <dbReference type="ChEBI" id="CHEBI:43474"/>
        <dbReference type="ChEBI" id="CHEBI:597326"/>
    </reaction>
    <physiologicalReaction direction="left-to-right" evidence="24">
        <dbReference type="Rhea" id="RHEA:20534"/>
    </physiologicalReaction>
</comment>
<evidence type="ECO:0000256" key="15">
    <source>
        <dbReference type="ARBA" id="ARBA00023157"/>
    </source>
</evidence>
<dbReference type="GO" id="GO:0005886">
    <property type="term" value="C:plasma membrane"/>
    <property type="evidence" value="ECO:0007669"/>
    <property type="project" value="UniProtKB-SubCell"/>
</dbReference>
<dbReference type="GO" id="GO:0046872">
    <property type="term" value="F:metal ion binding"/>
    <property type="evidence" value="ECO:0007669"/>
    <property type="project" value="UniProtKB-KW"/>
</dbReference>
<organism evidence="31">
    <name type="scientific">Capitella teleta</name>
    <name type="common">Polychaete worm</name>
    <dbReference type="NCBI Taxonomy" id="283909"/>
    <lineage>
        <taxon>Eukaryota</taxon>
        <taxon>Metazoa</taxon>
        <taxon>Spiralia</taxon>
        <taxon>Lophotrochozoa</taxon>
        <taxon>Annelida</taxon>
        <taxon>Polychaeta</taxon>
        <taxon>Sedentaria</taxon>
        <taxon>Scolecida</taxon>
        <taxon>Capitellidae</taxon>
        <taxon>Capitella</taxon>
    </lineage>
</organism>
<dbReference type="InterPro" id="IPR001952">
    <property type="entry name" value="Alkaline_phosphatase"/>
</dbReference>
<comment type="similarity">
    <text evidence="3 28">Belongs to the alkaline phosphatase family.</text>
</comment>
<gene>
    <name evidence="31" type="ORF">CAPTEDRAFT_172073</name>
</gene>
<comment type="subcellular location">
    <subcellularLocation>
        <location evidence="2">Cell membrane</location>
        <topology evidence="2">Lipid-anchor</topology>
    </subcellularLocation>
    <subcellularLocation>
        <location evidence="20">Extracellular vesicle membrane</location>
        <topology evidence="20">Lipid-anchor</topology>
        <topology evidence="20">GPI-anchor</topology>
    </subcellularLocation>
</comment>
<keyword evidence="13 27" id="KW-0460">Magnesium</keyword>
<comment type="catalytic activity">
    <reaction evidence="25">
        <text>ADP + H2O = AMP + phosphate + H(+)</text>
        <dbReference type="Rhea" id="RHEA:61436"/>
        <dbReference type="ChEBI" id="CHEBI:15377"/>
        <dbReference type="ChEBI" id="CHEBI:15378"/>
        <dbReference type="ChEBI" id="CHEBI:43474"/>
        <dbReference type="ChEBI" id="CHEBI:456215"/>
        <dbReference type="ChEBI" id="CHEBI:456216"/>
    </reaction>
    <physiologicalReaction direction="left-to-right" evidence="25">
        <dbReference type="Rhea" id="RHEA:61437"/>
    </physiologicalReaction>
</comment>
<evidence type="ECO:0000313" key="33">
    <source>
        <dbReference type="Proteomes" id="UP000014760"/>
    </source>
</evidence>
<feature type="binding site" evidence="27">
    <location>
        <position position="388"/>
    </location>
    <ligand>
        <name>Zn(2+)</name>
        <dbReference type="ChEBI" id="CHEBI:29105"/>
        <label>2</label>
    </ligand>
</feature>
<dbReference type="AlphaFoldDB" id="R7TK77"/>
<evidence type="ECO:0000256" key="14">
    <source>
        <dbReference type="ARBA" id="ARBA00023136"/>
    </source>
</evidence>
<feature type="binding site" evidence="27">
    <location>
        <position position="320"/>
    </location>
    <ligand>
        <name>Zn(2+)</name>
        <dbReference type="ChEBI" id="CHEBI:29105"/>
        <label>2</label>
    </ligand>
</feature>
<keyword evidence="7" id="KW-0091">Biomineralization</keyword>
<evidence type="ECO:0000256" key="16">
    <source>
        <dbReference type="ARBA" id="ARBA00023180"/>
    </source>
</evidence>
<evidence type="ECO:0000256" key="12">
    <source>
        <dbReference type="ARBA" id="ARBA00022837"/>
    </source>
</evidence>
<dbReference type="InterPro" id="IPR017850">
    <property type="entry name" value="Alkaline_phosphatase_core_sf"/>
</dbReference>
<feature type="active site" description="Phosphoserine intermediate" evidence="26">
    <location>
        <position position="49"/>
    </location>
</feature>
<evidence type="ECO:0000256" key="5">
    <source>
        <dbReference type="ARBA" id="ARBA00022475"/>
    </source>
</evidence>
<keyword evidence="10 29" id="KW-0378">Hydrolase</keyword>
<dbReference type="GO" id="GO:0031214">
    <property type="term" value="P:biomineral tissue development"/>
    <property type="evidence" value="ECO:0007669"/>
    <property type="project" value="UniProtKB-KW"/>
</dbReference>
<dbReference type="PROSITE" id="PS00123">
    <property type="entry name" value="ALKALINE_PHOSPHATASE"/>
    <property type="match status" value="1"/>
</dbReference>
<keyword evidence="5" id="KW-1003">Cell membrane</keyword>
<feature type="binding site" evidence="27">
    <location>
        <position position="319"/>
    </location>
    <ligand>
        <name>Zn(2+)</name>
        <dbReference type="ChEBI" id="CHEBI:29105"/>
        <label>2</label>
    </ligand>
</feature>
<name>R7TK77_CAPTE</name>
<dbReference type="EC" id="3.1.3.1" evidence="29"/>
<evidence type="ECO:0000256" key="4">
    <source>
        <dbReference type="ARBA" id="ARBA00011738"/>
    </source>
</evidence>
<dbReference type="PANTHER" id="PTHR11596">
    <property type="entry name" value="ALKALINE PHOSPHATASE"/>
    <property type="match status" value="1"/>
</dbReference>
<keyword evidence="16" id="KW-0325">Glycoprotein</keyword>
<dbReference type="InterPro" id="IPR002227">
    <property type="entry name" value="Tyrosinase_Cu-bd"/>
</dbReference>
<comment type="catalytic activity">
    <reaction evidence="21">
        <text>diphosphate + H2O = 2 phosphate + H(+)</text>
        <dbReference type="Rhea" id="RHEA:24576"/>
        <dbReference type="ChEBI" id="CHEBI:15377"/>
        <dbReference type="ChEBI" id="CHEBI:15378"/>
        <dbReference type="ChEBI" id="CHEBI:33019"/>
        <dbReference type="ChEBI" id="CHEBI:43474"/>
    </reaction>
    <physiologicalReaction direction="left-to-right" evidence="21">
        <dbReference type="Rhea" id="RHEA:24577"/>
    </physiologicalReaction>
</comment>
<evidence type="ECO:0000313" key="32">
    <source>
        <dbReference type="EnsemblMetazoa" id="CapteP172073"/>
    </source>
</evidence>
<evidence type="ECO:0000256" key="27">
    <source>
        <dbReference type="PIRSR" id="PIRSR601952-2"/>
    </source>
</evidence>
<evidence type="ECO:0000256" key="22">
    <source>
        <dbReference type="ARBA" id="ARBA00048778"/>
    </source>
</evidence>
<proteinExistence type="inferred from homology"/>
<keyword evidence="8 27" id="KW-0479">Metal-binding</keyword>
<evidence type="ECO:0000256" key="3">
    <source>
        <dbReference type="ARBA" id="ARBA00005984"/>
    </source>
</evidence>
<feature type="binding site" evidence="27">
    <location>
        <position position="111"/>
    </location>
    <ligand>
        <name>Mg(2+)</name>
        <dbReference type="ChEBI" id="CHEBI:18420"/>
    </ligand>
</feature>
<evidence type="ECO:0000256" key="2">
    <source>
        <dbReference type="ARBA" id="ARBA00004193"/>
    </source>
</evidence>
<dbReference type="Gene3D" id="3.40.720.10">
    <property type="entry name" value="Alkaline Phosphatase, subunit A"/>
    <property type="match status" value="1"/>
</dbReference>
<evidence type="ECO:0000256" key="1">
    <source>
        <dbReference type="ARBA" id="ARBA00001913"/>
    </source>
</evidence>
<evidence type="ECO:0000256" key="9">
    <source>
        <dbReference type="ARBA" id="ARBA00022729"/>
    </source>
</evidence>
<accession>R7TK77</accession>
<feature type="binding site" evidence="27">
    <location>
        <position position="113"/>
    </location>
    <ligand>
        <name>Mg(2+)</name>
        <dbReference type="ChEBI" id="CHEBI:18420"/>
    </ligand>
</feature>
<evidence type="ECO:0000256" key="7">
    <source>
        <dbReference type="ARBA" id="ARBA00022591"/>
    </source>
</evidence>
<dbReference type="GO" id="GO:0004035">
    <property type="term" value="F:alkaline phosphatase activity"/>
    <property type="evidence" value="ECO:0007669"/>
    <property type="project" value="UniProtKB-EC"/>
</dbReference>
<reference evidence="32" key="3">
    <citation type="submission" date="2015-06" db="UniProtKB">
        <authorList>
            <consortium name="EnsemblMetazoa"/>
        </authorList>
    </citation>
    <scope>IDENTIFICATION</scope>
</reference>
<dbReference type="SMART" id="SM00098">
    <property type="entry name" value="alkPPc"/>
    <property type="match status" value="1"/>
</dbReference>
<dbReference type="EMBL" id="KB310466">
    <property type="protein sequence ID" value="ELT91520.1"/>
    <property type="molecule type" value="Genomic_DNA"/>
</dbReference>
<comment type="cofactor">
    <cofactor evidence="27">
        <name>Zn(2+)</name>
        <dbReference type="ChEBI" id="CHEBI:29105"/>
    </cofactor>
    <text evidence="27">Binds 2 Zn(2+) ions.</text>
</comment>
<dbReference type="PRINTS" id="PR00113">
    <property type="entry name" value="ALKPHPHTASE"/>
</dbReference>
<dbReference type="Proteomes" id="UP000014760">
    <property type="component" value="Unassembled WGS sequence"/>
</dbReference>
<comment type="cofactor">
    <cofactor evidence="27">
        <name>Mg(2+)</name>
        <dbReference type="ChEBI" id="CHEBI:18420"/>
    </cofactor>
    <text evidence="27">Binds 1 Mg(2+) ion.</text>
</comment>
<dbReference type="EMBL" id="AMQN01002936">
    <property type="status" value="NOT_ANNOTATED_CDS"/>
    <property type="molecule type" value="Genomic_DNA"/>
</dbReference>
<keyword evidence="33" id="KW-1185">Reference proteome</keyword>
<comment type="catalytic activity">
    <reaction evidence="19">
        <text>AMP + H2O = adenosine + phosphate</text>
        <dbReference type="Rhea" id="RHEA:29375"/>
        <dbReference type="ChEBI" id="CHEBI:15377"/>
        <dbReference type="ChEBI" id="CHEBI:16335"/>
        <dbReference type="ChEBI" id="CHEBI:43474"/>
        <dbReference type="ChEBI" id="CHEBI:456215"/>
    </reaction>
    <physiologicalReaction direction="left-to-right" evidence="19">
        <dbReference type="Rhea" id="RHEA:29376"/>
    </physiologicalReaction>
</comment>
<evidence type="ECO:0000256" key="25">
    <source>
        <dbReference type="ARBA" id="ARBA00049526"/>
    </source>
</evidence>
<dbReference type="OrthoDB" id="5818554at2759"/>
<feature type="binding site" evidence="27">
    <location>
        <position position="282"/>
    </location>
    <ligand>
        <name>Zn(2+)</name>
        <dbReference type="ChEBI" id="CHEBI:29105"/>
        <label>2</label>
    </ligand>
</feature>
<evidence type="ECO:0000256" key="29">
    <source>
        <dbReference type="RuleBase" id="RU003947"/>
    </source>
</evidence>
<evidence type="ECO:0000256" key="26">
    <source>
        <dbReference type="PIRSR" id="PIRSR601952-1"/>
    </source>
</evidence>
<dbReference type="InterPro" id="IPR018299">
    <property type="entry name" value="Alkaline_phosphatase_AS"/>
</dbReference>
<evidence type="ECO:0000256" key="24">
    <source>
        <dbReference type="ARBA" id="ARBA00049444"/>
    </source>
</evidence>
<keyword evidence="15" id="KW-1015">Disulfide bond</keyword>
<dbReference type="Pfam" id="PF00245">
    <property type="entry name" value="Alk_phosphatase"/>
    <property type="match status" value="1"/>
</dbReference>
<evidence type="ECO:0000256" key="10">
    <source>
        <dbReference type="ARBA" id="ARBA00022801"/>
    </source>
</evidence>
<evidence type="ECO:0000256" key="11">
    <source>
        <dbReference type="ARBA" id="ARBA00022833"/>
    </source>
</evidence>
<evidence type="ECO:0000256" key="28">
    <source>
        <dbReference type="RuleBase" id="RU003946"/>
    </source>
</evidence>
<dbReference type="PROSITE" id="PS00498">
    <property type="entry name" value="TYROSINASE_2"/>
    <property type="match status" value="1"/>
</dbReference>
<dbReference type="EnsemblMetazoa" id="CapteT172073">
    <property type="protein sequence ID" value="CapteP172073"/>
    <property type="gene ID" value="CapteG172073"/>
</dbReference>
<dbReference type="GO" id="GO:0016491">
    <property type="term" value="F:oxidoreductase activity"/>
    <property type="evidence" value="ECO:0007669"/>
    <property type="project" value="InterPro"/>
</dbReference>
<feature type="domain" description="Tyrosinase copper-binding" evidence="30">
    <location>
        <begin position="436"/>
        <end position="447"/>
    </location>
</feature>
<evidence type="ECO:0000256" key="19">
    <source>
        <dbReference type="ARBA" id="ARBA00036923"/>
    </source>
</evidence>
<sequence>MGPGTVTAARIHKGQLQGRPGEEGSLAFDRFPNVALSKTYNVDHQVTDSAATATAFLCGVKANYGTLGVGPKVKRGDCNAIKTESNITCFAELAQRAGKATGFVTTSRVTHATPAPLYARTADRMWEGDSELPEEAKEGGCVDIAAQLLGPVGSNLNVVMGGGRKFLLPNTEPDPEQSQSRGLREDGRNLVVEWMRDKETRRFQAKYAYDQSSFDSIEPSETDYMLGLFEYSHMKYESERSMEENGEPSLAEMVQKAIQVMQANEKGFFLLVEGARIDHAHHSSTARRALEEVLSMEKAVLAAMQQVNLDETLIVVTADHSHPLTISSYATRGNPILGEYVDFMPYTTLSYANGPGYRSSPRPNLTNVITDTYVYQQASAVPSRIVSHDGTDVGIYATGPMAHLFHSTHEQHYIYHVMSYASCLDVSGKHCQRLRDPAFYRSHSTLDAASINERTLLYGEVHAGAHKVQLWVALHSIIIILFILKL</sequence>
<evidence type="ECO:0000256" key="21">
    <source>
        <dbReference type="ARBA" id="ARBA00048097"/>
    </source>
</evidence>
<evidence type="ECO:0000256" key="17">
    <source>
        <dbReference type="ARBA" id="ARBA00023288"/>
    </source>
</evidence>
<comment type="catalytic activity">
    <reaction evidence="23">
        <text>phosphoethanolamine + H2O = ethanolamine + phosphate</text>
        <dbReference type="Rhea" id="RHEA:16089"/>
        <dbReference type="ChEBI" id="CHEBI:15377"/>
        <dbReference type="ChEBI" id="CHEBI:43474"/>
        <dbReference type="ChEBI" id="CHEBI:57603"/>
        <dbReference type="ChEBI" id="CHEBI:58190"/>
    </reaction>
    <physiologicalReaction direction="left-to-right" evidence="23">
        <dbReference type="Rhea" id="RHEA:16090"/>
    </physiologicalReaction>
</comment>
<keyword evidence="12" id="KW-0106">Calcium</keyword>
<keyword evidence="14" id="KW-0472">Membrane</keyword>
<evidence type="ECO:0000256" key="8">
    <source>
        <dbReference type="ARBA" id="ARBA00022723"/>
    </source>
</evidence>
<reference evidence="31 33" key="2">
    <citation type="journal article" date="2013" name="Nature">
        <title>Insights into bilaterian evolution from three spiralian genomes.</title>
        <authorList>
            <person name="Simakov O."/>
            <person name="Marletaz F."/>
            <person name="Cho S.J."/>
            <person name="Edsinger-Gonzales E."/>
            <person name="Havlak P."/>
            <person name="Hellsten U."/>
            <person name="Kuo D.H."/>
            <person name="Larsson T."/>
            <person name="Lv J."/>
            <person name="Arendt D."/>
            <person name="Savage R."/>
            <person name="Osoegawa K."/>
            <person name="de Jong P."/>
            <person name="Grimwood J."/>
            <person name="Chapman J.A."/>
            <person name="Shapiro H."/>
            <person name="Aerts A."/>
            <person name="Otillar R.P."/>
            <person name="Terry A.Y."/>
            <person name="Boore J.L."/>
            <person name="Grigoriev I.V."/>
            <person name="Lindberg D.R."/>
            <person name="Seaver E.C."/>
            <person name="Weisblat D.A."/>
            <person name="Putnam N.H."/>
            <person name="Rokhsar D.S."/>
        </authorList>
    </citation>
    <scope>NUCLEOTIDE SEQUENCE</scope>
    <source>
        <strain evidence="31 33">I ESC-2004</strain>
    </source>
</reference>
<dbReference type="CDD" id="cd16012">
    <property type="entry name" value="ALP"/>
    <property type="match status" value="1"/>
</dbReference>
<dbReference type="STRING" id="283909.R7TK77"/>
<evidence type="ECO:0000313" key="31">
    <source>
        <dbReference type="EMBL" id="ELT91520.1"/>
    </source>
</evidence>
<dbReference type="SUPFAM" id="SSF53649">
    <property type="entry name" value="Alkaline phosphatase-like"/>
    <property type="match status" value="1"/>
</dbReference>
<evidence type="ECO:0000256" key="18">
    <source>
        <dbReference type="ARBA" id="ARBA00036105"/>
    </source>
</evidence>
<keyword evidence="9" id="KW-0732">Signal</keyword>
<dbReference type="OMA" id="QWTSCAN"/>
<keyword evidence="11 27" id="KW-0862">Zinc</keyword>
<keyword evidence="17" id="KW-0449">Lipoprotein</keyword>
<evidence type="ECO:0000256" key="20">
    <source>
        <dbReference type="ARBA" id="ARBA00037828"/>
    </source>
</evidence>
<feature type="binding site" evidence="27">
    <location>
        <position position="273"/>
    </location>
    <ligand>
        <name>Mg(2+)</name>
        <dbReference type="ChEBI" id="CHEBI:18420"/>
    </ligand>
</feature>